<feature type="transmembrane region" description="Helical" evidence="1">
    <location>
        <begin position="47"/>
        <end position="71"/>
    </location>
</feature>
<feature type="transmembrane region" description="Helical" evidence="1">
    <location>
        <begin position="114"/>
        <end position="137"/>
    </location>
</feature>
<keyword evidence="3" id="KW-1185">Reference proteome</keyword>
<evidence type="ECO:0000313" key="3">
    <source>
        <dbReference type="Proteomes" id="UP001316384"/>
    </source>
</evidence>
<reference evidence="2 3" key="1">
    <citation type="submission" date="2022-07" db="EMBL/GenBank/DDBJ databases">
        <title>Novel species in genus cellulomonas.</title>
        <authorList>
            <person name="Ye L."/>
        </authorList>
    </citation>
    <scope>NUCLEOTIDE SEQUENCE [LARGE SCALE GENOMIC DNA]</scope>
    <source>
        <strain evidence="3">zg-B89</strain>
    </source>
</reference>
<evidence type="ECO:0000313" key="2">
    <source>
        <dbReference type="EMBL" id="UUI73212.1"/>
    </source>
</evidence>
<keyword evidence="1" id="KW-0812">Transmembrane</keyword>
<accession>A0ABY5KRU7</accession>
<protein>
    <submittedName>
        <fullName evidence="2">DUF2975 domain-containing protein</fullName>
    </submittedName>
</protein>
<evidence type="ECO:0000256" key="1">
    <source>
        <dbReference type="SAM" id="Phobius"/>
    </source>
</evidence>
<organism evidence="2 3">
    <name type="scientific">Cellulomonas xiejunii</name>
    <dbReference type="NCBI Taxonomy" id="2968083"/>
    <lineage>
        <taxon>Bacteria</taxon>
        <taxon>Bacillati</taxon>
        <taxon>Actinomycetota</taxon>
        <taxon>Actinomycetes</taxon>
        <taxon>Micrococcales</taxon>
        <taxon>Cellulomonadaceae</taxon>
        <taxon>Cellulomonas</taxon>
    </lineage>
</organism>
<sequence length="158" mass="16105">MSRWSWRVLRAALVALLLGSLLLQVLLPMLAEEVGGGYTETAHLVAPYAVTAIAAVACLQVALGAVWWLMALVRRDEMLTPRALRGVDVAGVAIVLAAALAASPPAHLLLGVDVGGPGVLIAFAACAAGGVAAALAWRAVRSQLVAAIADRAELAAVV</sequence>
<dbReference type="Pfam" id="PF11188">
    <property type="entry name" value="DUF2975"/>
    <property type="match status" value="1"/>
</dbReference>
<name>A0ABY5KRU7_9CELL</name>
<keyword evidence="1" id="KW-0472">Membrane</keyword>
<dbReference type="InterPro" id="IPR021354">
    <property type="entry name" value="DUF2975"/>
</dbReference>
<dbReference type="EMBL" id="CP101987">
    <property type="protein sequence ID" value="UUI73212.1"/>
    <property type="molecule type" value="Genomic_DNA"/>
</dbReference>
<dbReference type="RefSeq" id="WP_227577523.1">
    <property type="nucleotide sequence ID" value="NZ_CP101987.1"/>
</dbReference>
<proteinExistence type="predicted"/>
<dbReference type="Proteomes" id="UP001316384">
    <property type="component" value="Chromosome"/>
</dbReference>
<feature type="transmembrane region" description="Helical" evidence="1">
    <location>
        <begin position="83"/>
        <end position="102"/>
    </location>
</feature>
<keyword evidence="1" id="KW-1133">Transmembrane helix</keyword>
<gene>
    <name evidence="2" type="ORF">NP048_07190</name>
</gene>